<name>A0A0K2LEH4_9LACO</name>
<dbReference type="STRING" id="1074467.JP39_09560"/>
<dbReference type="EMBL" id="CP012559">
    <property type="protein sequence ID" value="ALB29578.1"/>
    <property type="molecule type" value="Genomic_DNA"/>
</dbReference>
<reference evidence="1 2" key="1">
    <citation type="submission" date="2015-08" db="EMBL/GenBank/DDBJ databases">
        <title>Genomic sequence of Lactobacillus heilongjiangensis DSM 28069, isolated from Chinese traditional pickle.</title>
        <authorList>
            <person name="Jiang X."/>
            <person name="Zheng B."/>
            <person name="Cheng H."/>
        </authorList>
    </citation>
    <scope>NUCLEOTIDE SEQUENCE [LARGE SCALE GENOMIC DNA]</scope>
    <source>
        <strain evidence="1 2">DSM 28069</strain>
    </source>
</reference>
<dbReference type="KEGG" id="lhi:JP39_09560"/>
<dbReference type="OrthoDB" id="2306834at2"/>
<sequence>MRNKMRKILGIGFSALVSIFVIFSFNTNKASAALTDSTDLAVLKSAPTGIPVDSYMSNAKPTVSFGYPYGTNSAQIVDNTGQNSDSGNIISLANNKNTYGSMWSTAKSFDINKKQTISAWLYFGSGEGSDDVNSEGIAFVLQNDSKNTSALGAGLESMGVYGYDSSSYTAIGGTVPSPSDIQKTAIQNSIALEFDTEKNSFYLPSKPISNKYGYFSGFLSTLTSYSLNGYDTQVSPPPSDYIGFPTENETKVTYGSLGGQYGHIAVTYPGFATSYKDLDFTDNPTLTNDYSPWKKGYVLVHNNSNSASLTDGTDQNGNVLYWHHVTIKWTPAPNGSNLATLTYDYNDKNLDYSDNNIPSGWDKKLSVSNTVDTSKLNTTDGKVRWGFTAANGPSDSVSTKLVAFDSTPDTLYADADANIIDTTLNNKKITSASTDKTVGNGDSLKLNYDLTYKTGSVNWKDILANIKIPNGVTITPDSYNNIGTITFNDGYSQTISTGDITNDNITSQLDEELSPTNDTAKITINAKAVNATTKDIDVKQAPATFNGSNEISSTNSPEFTILARPTYSLNLTNSNSTNEIDLLYKQTNATLNLPTTLNYSDNHSFGNDSANTNIVYKITAGNKTYTVAANASGDSFNQTFDLKDLINDDTDFWTLFTPKVFPSGMLNKSFSSYLGVFNCTPHAFIKIIILLNFE</sequence>
<protein>
    <submittedName>
        <fullName evidence="1">Uncharacterized protein</fullName>
    </submittedName>
</protein>
<dbReference type="Proteomes" id="UP000061546">
    <property type="component" value="Chromosome"/>
</dbReference>
<proteinExistence type="predicted"/>
<dbReference type="AlphaFoldDB" id="A0A0K2LEH4"/>
<accession>A0A0K2LEH4</accession>
<dbReference type="Gene3D" id="2.60.120.200">
    <property type="match status" value="1"/>
</dbReference>
<keyword evidence="2" id="KW-1185">Reference proteome</keyword>
<organism evidence="1 2">
    <name type="scientific">Companilactobacillus heilongjiangensis</name>
    <dbReference type="NCBI Taxonomy" id="1074467"/>
    <lineage>
        <taxon>Bacteria</taxon>
        <taxon>Bacillati</taxon>
        <taxon>Bacillota</taxon>
        <taxon>Bacilli</taxon>
        <taxon>Lactobacillales</taxon>
        <taxon>Lactobacillaceae</taxon>
        <taxon>Companilactobacillus</taxon>
    </lineage>
</organism>
<dbReference type="RefSeq" id="WP_041501385.1">
    <property type="nucleotide sequence ID" value="NZ_BJDV01000006.1"/>
</dbReference>
<evidence type="ECO:0000313" key="1">
    <source>
        <dbReference type="EMBL" id="ALB29578.1"/>
    </source>
</evidence>
<evidence type="ECO:0000313" key="2">
    <source>
        <dbReference type="Proteomes" id="UP000061546"/>
    </source>
</evidence>
<gene>
    <name evidence="1" type="ORF">JP39_09560</name>
</gene>